<dbReference type="Pfam" id="PF04143">
    <property type="entry name" value="Sulf_transp"/>
    <property type="match status" value="1"/>
</dbReference>
<proteinExistence type="predicted"/>
<keyword evidence="1" id="KW-0472">Membrane</keyword>
<dbReference type="OrthoDB" id="1450994at2"/>
<comment type="caution">
    <text evidence="2">The sequence shown here is derived from an EMBL/GenBank/DDBJ whole genome shotgun (WGS) entry which is preliminary data.</text>
</comment>
<dbReference type="STRING" id="1317124.DW2_03634"/>
<organism evidence="2 3">
    <name type="scientific">Thioclava atlantica</name>
    <dbReference type="NCBI Taxonomy" id="1317124"/>
    <lineage>
        <taxon>Bacteria</taxon>
        <taxon>Pseudomonadati</taxon>
        <taxon>Pseudomonadota</taxon>
        <taxon>Alphaproteobacteria</taxon>
        <taxon>Rhodobacterales</taxon>
        <taxon>Paracoccaceae</taxon>
        <taxon>Thioclava</taxon>
    </lineage>
</organism>
<sequence length="217" mass="22441">MTFPIYDSGIASGLLSGVLFGYALEAAGFGSSRKLTAQFSLRDFAVFKVMFTAVIVAAIGLYVLRSAGVIGVNAVYIPTTFYWAILAGGALIGAGFAMGGYCPGTSVVGIASGRIDAVVFAIGMVLGTTVFAAVFDPLTSFYFAAKGPDAQTLPQLFGVPEWVVLLALVIIAAVGFRLGTIVERSRGGPLTAEEVCAPDDELDDHALRGSGRSAMHG</sequence>
<accession>A0A085U072</accession>
<feature type="transmembrane region" description="Helical" evidence="1">
    <location>
        <begin position="155"/>
        <end position="176"/>
    </location>
</feature>
<feature type="transmembrane region" description="Helical" evidence="1">
    <location>
        <begin position="80"/>
        <end position="103"/>
    </location>
</feature>
<feature type="transmembrane region" description="Helical" evidence="1">
    <location>
        <begin position="115"/>
        <end position="135"/>
    </location>
</feature>
<gene>
    <name evidence="2" type="ORF">DW2_03634</name>
</gene>
<dbReference type="Proteomes" id="UP000028607">
    <property type="component" value="Unassembled WGS sequence"/>
</dbReference>
<reference evidence="3" key="1">
    <citation type="submission" date="2013-04" db="EMBL/GenBank/DDBJ databases">
        <title>Thioclava sp. 13D2W-2 Genome Sequencing.</title>
        <authorList>
            <person name="Lai Q."/>
            <person name="Li G."/>
            <person name="Shao Z."/>
        </authorList>
    </citation>
    <scope>NUCLEOTIDE SEQUENCE [LARGE SCALE GENOMIC DNA]</scope>
    <source>
        <strain evidence="3">13D2W-2</strain>
    </source>
</reference>
<dbReference type="InterPro" id="IPR007272">
    <property type="entry name" value="Sulf_transp_TsuA/YedE"/>
</dbReference>
<dbReference type="RefSeq" id="WP_081874831.1">
    <property type="nucleotide sequence ID" value="NZ_AQRC01000002.1"/>
</dbReference>
<dbReference type="PATRIC" id="fig|1317124.6.peg.735"/>
<dbReference type="AlphaFoldDB" id="A0A085U072"/>
<evidence type="ECO:0000256" key="1">
    <source>
        <dbReference type="SAM" id="Phobius"/>
    </source>
</evidence>
<dbReference type="EMBL" id="AQRC01000002">
    <property type="protein sequence ID" value="KFE36369.1"/>
    <property type="molecule type" value="Genomic_DNA"/>
</dbReference>
<reference evidence="2 3" key="2">
    <citation type="journal article" date="2015" name="Antonie Van Leeuwenhoek">
        <title>Thioclava indica sp. nov., isolated from surface seawater of the Indian Ocean.</title>
        <authorList>
            <person name="Liu Y."/>
            <person name="Lai Q."/>
            <person name="Du J."/>
            <person name="Xu H."/>
            <person name="Jiang L."/>
            <person name="Shao Z."/>
        </authorList>
    </citation>
    <scope>NUCLEOTIDE SEQUENCE [LARGE SCALE GENOMIC DNA]</scope>
    <source>
        <strain evidence="2 3">13D2W-2</strain>
    </source>
</reference>
<feature type="transmembrane region" description="Helical" evidence="1">
    <location>
        <begin position="45"/>
        <end position="64"/>
    </location>
</feature>
<evidence type="ECO:0000313" key="3">
    <source>
        <dbReference type="Proteomes" id="UP000028607"/>
    </source>
</evidence>
<keyword evidence="3" id="KW-1185">Reference proteome</keyword>
<protein>
    <submittedName>
        <fullName evidence="2">Uncharacterized protein</fullName>
    </submittedName>
</protein>
<evidence type="ECO:0000313" key="2">
    <source>
        <dbReference type="EMBL" id="KFE36369.1"/>
    </source>
</evidence>
<dbReference type="eggNOG" id="COG2391">
    <property type="taxonomic scope" value="Bacteria"/>
</dbReference>
<keyword evidence="1" id="KW-1133">Transmembrane helix</keyword>
<keyword evidence="1" id="KW-0812">Transmembrane</keyword>
<name>A0A085U072_9RHOB</name>
<feature type="transmembrane region" description="Helical" evidence="1">
    <location>
        <begin position="6"/>
        <end position="24"/>
    </location>
</feature>